<dbReference type="InterPro" id="IPR009875">
    <property type="entry name" value="PilZ_domain"/>
</dbReference>
<organism evidence="2 3">
    <name type="scientific">Paenibacillus konkukensis</name>
    <dbReference type="NCBI Taxonomy" id="2020716"/>
    <lineage>
        <taxon>Bacteria</taxon>
        <taxon>Bacillati</taxon>
        <taxon>Bacillota</taxon>
        <taxon>Bacilli</taxon>
        <taxon>Bacillales</taxon>
        <taxon>Paenibacillaceae</taxon>
        <taxon>Paenibacillus</taxon>
    </lineage>
</organism>
<keyword evidence="3" id="KW-1185">Reference proteome</keyword>
<evidence type="ECO:0000259" key="1">
    <source>
        <dbReference type="Pfam" id="PF07238"/>
    </source>
</evidence>
<evidence type="ECO:0000313" key="3">
    <source>
        <dbReference type="Proteomes" id="UP001057134"/>
    </source>
</evidence>
<sequence length="154" mass="17178">MSLKPAAAKAGYDYTGEKYKSPAGILLHSRTAVDENGLIHAVIGTGRQQRRELDPKLAIHLMNISVSGIGFTVREELGLGNAGQIEVELELGFDLIGKAEIVRQEMLGERHYYGAQFIDLSGDKSTSLRAYILRKQVEAYFSRKHENAEKRLFK</sequence>
<name>A0ABY4RPQ8_9BACL</name>
<dbReference type="Proteomes" id="UP001057134">
    <property type="component" value="Chromosome"/>
</dbReference>
<evidence type="ECO:0000313" key="2">
    <source>
        <dbReference type="EMBL" id="UQZ84466.1"/>
    </source>
</evidence>
<feature type="domain" description="PilZ" evidence="1">
    <location>
        <begin position="60"/>
        <end position="133"/>
    </location>
</feature>
<proteinExistence type="predicted"/>
<dbReference type="RefSeq" id="WP_249860224.1">
    <property type="nucleotide sequence ID" value="NZ_CP027059.1"/>
</dbReference>
<reference evidence="2" key="2">
    <citation type="journal article" date="2021" name="J Anim Sci Technol">
        <title>Complete genome sequence of Paenibacillus konkukensis sp. nov. SK3146 as a potential probiotic strain.</title>
        <authorList>
            <person name="Jung H.I."/>
            <person name="Park S."/>
            <person name="Niu K.M."/>
            <person name="Lee S.W."/>
            <person name="Kothari D."/>
            <person name="Yi K.J."/>
            <person name="Kim S.K."/>
        </authorList>
    </citation>
    <scope>NUCLEOTIDE SEQUENCE</scope>
    <source>
        <strain evidence="2">SK3146</strain>
    </source>
</reference>
<dbReference type="SUPFAM" id="SSF141371">
    <property type="entry name" value="PilZ domain-like"/>
    <property type="match status" value="1"/>
</dbReference>
<protein>
    <submittedName>
        <fullName evidence="2">PilZ domain protein</fullName>
    </submittedName>
</protein>
<accession>A0ABY4RPQ8</accession>
<dbReference type="EMBL" id="CP027059">
    <property type="protein sequence ID" value="UQZ84466.1"/>
    <property type="molecule type" value="Genomic_DNA"/>
</dbReference>
<reference evidence="2" key="1">
    <citation type="submission" date="2018-02" db="EMBL/GenBank/DDBJ databases">
        <authorList>
            <person name="Kim S.-K."/>
            <person name="Jung H.-I."/>
            <person name="Lee S.-W."/>
        </authorList>
    </citation>
    <scope>NUCLEOTIDE SEQUENCE</scope>
    <source>
        <strain evidence="2">SK3146</strain>
    </source>
</reference>
<gene>
    <name evidence="2" type="ORF">SK3146_03712</name>
</gene>
<dbReference type="Pfam" id="PF07238">
    <property type="entry name" value="PilZ"/>
    <property type="match status" value="1"/>
</dbReference>
<dbReference type="Gene3D" id="2.40.10.220">
    <property type="entry name" value="predicted glycosyltransferase like domains"/>
    <property type="match status" value="1"/>
</dbReference>